<dbReference type="SUPFAM" id="SSF46785">
    <property type="entry name" value="Winged helix' DNA-binding domain"/>
    <property type="match status" value="1"/>
</dbReference>
<dbReference type="GO" id="GO:0003677">
    <property type="term" value="F:DNA binding"/>
    <property type="evidence" value="ECO:0007669"/>
    <property type="project" value="UniProtKB-KW"/>
</dbReference>
<dbReference type="InterPro" id="IPR029016">
    <property type="entry name" value="GAF-like_dom_sf"/>
</dbReference>
<organism evidence="6 7">
    <name type="scientific">Roseibium algae</name>
    <dbReference type="NCBI Taxonomy" id="3123038"/>
    <lineage>
        <taxon>Bacteria</taxon>
        <taxon>Pseudomonadati</taxon>
        <taxon>Pseudomonadota</taxon>
        <taxon>Alphaproteobacteria</taxon>
        <taxon>Hyphomicrobiales</taxon>
        <taxon>Stappiaceae</taxon>
        <taxon>Roseibium</taxon>
    </lineage>
</organism>
<dbReference type="InterPro" id="IPR036388">
    <property type="entry name" value="WH-like_DNA-bd_sf"/>
</dbReference>
<dbReference type="Proteomes" id="UP001385499">
    <property type="component" value="Unassembled WGS sequence"/>
</dbReference>
<dbReference type="PANTHER" id="PTHR30136:SF7">
    <property type="entry name" value="HTH-TYPE TRANSCRIPTIONAL REGULATOR KDGR-RELATED"/>
    <property type="match status" value="1"/>
</dbReference>
<feature type="domain" description="IclR-ED" evidence="5">
    <location>
        <begin position="73"/>
        <end position="259"/>
    </location>
</feature>
<dbReference type="PANTHER" id="PTHR30136">
    <property type="entry name" value="HELIX-TURN-HELIX TRANSCRIPTIONAL REGULATOR, ICLR FAMILY"/>
    <property type="match status" value="1"/>
</dbReference>
<gene>
    <name evidence="6" type="primary">kdgR</name>
    <name evidence="6" type="ORF">V6575_03805</name>
</gene>
<name>A0ABU8TGB4_9HYPH</name>
<dbReference type="Pfam" id="PF01614">
    <property type="entry name" value="IclR_C"/>
    <property type="match status" value="1"/>
</dbReference>
<keyword evidence="3" id="KW-0804">Transcription</keyword>
<evidence type="ECO:0000259" key="5">
    <source>
        <dbReference type="PROSITE" id="PS51078"/>
    </source>
</evidence>
<dbReference type="PROSITE" id="PS51078">
    <property type="entry name" value="ICLR_ED"/>
    <property type="match status" value="1"/>
</dbReference>
<dbReference type="InterPro" id="IPR050707">
    <property type="entry name" value="HTH_MetabolicPath_Reg"/>
</dbReference>
<evidence type="ECO:0000313" key="6">
    <source>
        <dbReference type="EMBL" id="MEJ8473199.1"/>
    </source>
</evidence>
<dbReference type="RefSeq" id="WP_340272758.1">
    <property type="nucleotide sequence ID" value="NZ_JBAKIA010000002.1"/>
</dbReference>
<dbReference type="InterPro" id="IPR014757">
    <property type="entry name" value="Tscrpt_reg_IclR_C"/>
</dbReference>
<dbReference type="Pfam" id="PF09339">
    <property type="entry name" value="HTH_IclR"/>
    <property type="match status" value="1"/>
</dbReference>
<dbReference type="PROSITE" id="PS51077">
    <property type="entry name" value="HTH_ICLR"/>
    <property type="match status" value="1"/>
</dbReference>
<proteinExistence type="predicted"/>
<comment type="caution">
    <text evidence="6">The sequence shown here is derived from an EMBL/GenBank/DDBJ whole genome shotgun (WGS) entry which is preliminary data.</text>
</comment>
<accession>A0ABU8TGB4</accession>
<keyword evidence="1" id="KW-0805">Transcription regulation</keyword>
<dbReference type="NCBIfam" id="NF011671">
    <property type="entry name" value="PRK15090.1"/>
    <property type="match status" value="1"/>
</dbReference>
<dbReference type="SUPFAM" id="SSF55781">
    <property type="entry name" value="GAF domain-like"/>
    <property type="match status" value="1"/>
</dbReference>
<evidence type="ECO:0000313" key="7">
    <source>
        <dbReference type="Proteomes" id="UP001385499"/>
    </source>
</evidence>
<reference evidence="6 7" key="1">
    <citation type="submission" date="2024-02" db="EMBL/GenBank/DDBJ databases">
        <title>Roseibium algae sp. nov., isolated from marine alga (Grateloupia sp.), showing potential in myo-inositol conversion.</title>
        <authorList>
            <person name="Wang Y."/>
        </authorList>
    </citation>
    <scope>NUCLEOTIDE SEQUENCE [LARGE SCALE GENOMIC DNA]</scope>
    <source>
        <strain evidence="6 7">H3510</strain>
    </source>
</reference>
<sequence>MRDPKPKTENVASVLKVFAVLETLADEQRMSLADLAQRAMTSKATAHRLLQTMVELGYVEQDPDTEKYGLTLKLFSLGARLLNEQSDLLRAADKAMGKLSRATGESINLGILDERDQRVSYIHKYDSFYNLSMKSTLGLRNPLYSTSLGKALLAWRDEDEIQDRISGMDMQPLAPRTITEPDELLEQLKVTRQRGYSEEIEESEAGVRCMAAPVFNHLGKPIAAISIAFPLFRFDEARKDEYVNLLTTCGLEASSALGYRAPKVH</sequence>
<evidence type="ECO:0000256" key="1">
    <source>
        <dbReference type="ARBA" id="ARBA00023015"/>
    </source>
</evidence>
<evidence type="ECO:0000256" key="3">
    <source>
        <dbReference type="ARBA" id="ARBA00023163"/>
    </source>
</evidence>
<evidence type="ECO:0000256" key="2">
    <source>
        <dbReference type="ARBA" id="ARBA00023125"/>
    </source>
</evidence>
<dbReference type="InterPro" id="IPR036390">
    <property type="entry name" value="WH_DNA-bd_sf"/>
</dbReference>
<dbReference type="SMART" id="SM00346">
    <property type="entry name" value="HTH_ICLR"/>
    <property type="match status" value="1"/>
</dbReference>
<dbReference type="Gene3D" id="1.10.10.10">
    <property type="entry name" value="Winged helix-like DNA-binding domain superfamily/Winged helix DNA-binding domain"/>
    <property type="match status" value="1"/>
</dbReference>
<dbReference type="Gene3D" id="3.30.450.40">
    <property type="match status" value="1"/>
</dbReference>
<protein>
    <submittedName>
        <fullName evidence="6">DNA-binding transcriptional regulator KdgR</fullName>
    </submittedName>
</protein>
<evidence type="ECO:0000259" key="4">
    <source>
        <dbReference type="PROSITE" id="PS51077"/>
    </source>
</evidence>
<keyword evidence="2 6" id="KW-0238">DNA-binding</keyword>
<dbReference type="EMBL" id="JBAKIA010000002">
    <property type="protein sequence ID" value="MEJ8473199.1"/>
    <property type="molecule type" value="Genomic_DNA"/>
</dbReference>
<keyword evidence="7" id="KW-1185">Reference proteome</keyword>
<feature type="domain" description="HTH iclR-type" evidence="4">
    <location>
        <begin position="11"/>
        <end position="72"/>
    </location>
</feature>
<dbReference type="InterPro" id="IPR005471">
    <property type="entry name" value="Tscrpt_reg_IclR_N"/>
</dbReference>